<dbReference type="GO" id="GO:0005829">
    <property type="term" value="C:cytosol"/>
    <property type="evidence" value="ECO:0007669"/>
    <property type="project" value="TreeGrafter"/>
</dbReference>
<evidence type="ECO:0000256" key="11">
    <source>
        <dbReference type="ARBA" id="ARBA00022679"/>
    </source>
</evidence>
<evidence type="ECO:0000313" key="23">
    <source>
        <dbReference type="Proteomes" id="UP000614469"/>
    </source>
</evidence>
<evidence type="ECO:0000256" key="19">
    <source>
        <dbReference type="PROSITE-ProRule" id="PRU00333"/>
    </source>
</evidence>
<dbReference type="FunFam" id="3.20.20.330:FF:000001">
    <property type="entry name" value="Methionine synthase"/>
    <property type="match status" value="1"/>
</dbReference>
<keyword evidence="12" id="KW-0949">S-adenosyl-L-methionine</keyword>
<dbReference type="EMBL" id="JACNJN010000046">
    <property type="protein sequence ID" value="MBC8334095.1"/>
    <property type="molecule type" value="Genomic_DNA"/>
</dbReference>
<evidence type="ECO:0000256" key="2">
    <source>
        <dbReference type="ARBA" id="ARBA00001947"/>
    </source>
</evidence>
<evidence type="ECO:0000256" key="14">
    <source>
        <dbReference type="ARBA" id="ARBA00022833"/>
    </source>
</evidence>
<dbReference type="EC" id="2.1.1.13" evidence="6"/>
<dbReference type="PROSITE" id="PS50970">
    <property type="entry name" value="HCY"/>
    <property type="match status" value="1"/>
</dbReference>
<organism evidence="22 23">
    <name type="scientific">Candidatus Desulfolinea nitratireducens</name>
    <dbReference type="NCBI Taxonomy" id="2841698"/>
    <lineage>
        <taxon>Bacteria</taxon>
        <taxon>Bacillati</taxon>
        <taxon>Chloroflexota</taxon>
        <taxon>Anaerolineae</taxon>
        <taxon>Anaerolineales</taxon>
        <taxon>Anaerolineales incertae sedis</taxon>
        <taxon>Candidatus Desulfolinea</taxon>
    </lineage>
</organism>
<comment type="function">
    <text evidence="17">Catalyzes the transfer of a methyl group from methyl-cobalamin to homocysteine, yielding enzyme-bound cob(I)alamin and methionine. Subsequently, remethylates the cofactor using methyltetrahydrofolate.</text>
</comment>
<feature type="non-terminal residue" evidence="22">
    <location>
        <position position="560"/>
    </location>
</feature>
<comment type="cofactor">
    <cofactor evidence="3">
        <name>methylcob(III)alamin</name>
        <dbReference type="ChEBI" id="CHEBI:28115"/>
    </cofactor>
</comment>
<evidence type="ECO:0000256" key="18">
    <source>
        <dbReference type="ARBA" id="ARBA00031040"/>
    </source>
</evidence>
<feature type="binding site" evidence="19">
    <location>
        <position position="302"/>
    </location>
    <ligand>
        <name>Zn(2+)</name>
        <dbReference type="ChEBI" id="CHEBI:29105"/>
    </ligand>
</feature>
<proteinExistence type="inferred from homology"/>
<comment type="pathway">
    <text evidence="4">Amino-acid biosynthesis; L-methionine biosynthesis via de novo pathway; L-methionine from L-homocysteine (MetH route): step 1/1.</text>
</comment>
<reference evidence="22 23" key="1">
    <citation type="submission" date="2020-08" db="EMBL/GenBank/DDBJ databases">
        <title>Bridging the membrane lipid divide: bacteria of the FCB group superphylum have the potential to synthesize archaeal ether lipids.</title>
        <authorList>
            <person name="Villanueva L."/>
            <person name="Von Meijenfeldt F.A.B."/>
            <person name="Westbye A.B."/>
            <person name="Yadav S."/>
            <person name="Hopmans E.C."/>
            <person name="Dutilh B.E."/>
            <person name="Sinninghe Damste J.S."/>
        </authorList>
    </citation>
    <scope>NUCLEOTIDE SEQUENCE [LARGE SCALE GENOMIC DNA]</scope>
    <source>
        <strain evidence="22">NIOZ-UU36</strain>
    </source>
</reference>
<evidence type="ECO:0000256" key="8">
    <source>
        <dbReference type="ARBA" id="ARBA00022603"/>
    </source>
</evidence>
<evidence type="ECO:0000256" key="15">
    <source>
        <dbReference type="ARBA" id="ARBA00023167"/>
    </source>
</evidence>
<dbReference type="InterPro" id="IPR036589">
    <property type="entry name" value="HCY_dom_sf"/>
</dbReference>
<dbReference type="InterPro" id="IPR050554">
    <property type="entry name" value="Met_Synthase/Corrinoid"/>
</dbReference>
<evidence type="ECO:0000256" key="5">
    <source>
        <dbReference type="ARBA" id="ARBA00010398"/>
    </source>
</evidence>
<dbReference type="GO" id="GO:0031419">
    <property type="term" value="F:cobalamin binding"/>
    <property type="evidence" value="ECO:0007669"/>
    <property type="project" value="UniProtKB-KW"/>
</dbReference>
<dbReference type="Pfam" id="PF00809">
    <property type="entry name" value="Pterin_bind"/>
    <property type="match status" value="1"/>
</dbReference>
<dbReference type="Gene3D" id="3.20.20.330">
    <property type="entry name" value="Homocysteine-binding-like domain"/>
    <property type="match status" value="1"/>
</dbReference>
<keyword evidence="10" id="KW-0846">Cobalamin</keyword>
<keyword evidence="14 19" id="KW-0862">Zinc</keyword>
<keyword evidence="16" id="KW-0170">Cobalt</keyword>
<dbReference type="SUPFAM" id="SSF51717">
    <property type="entry name" value="Dihydropteroate synthetase-like"/>
    <property type="match status" value="1"/>
</dbReference>
<dbReference type="InterPro" id="IPR000489">
    <property type="entry name" value="Pterin-binding_dom"/>
</dbReference>
<evidence type="ECO:0000259" key="21">
    <source>
        <dbReference type="PROSITE" id="PS50972"/>
    </source>
</evidence>
<evidence type="ECO:0000256" key="9">
    <source>
        <dbReference type="ARBA" id="ARBA00022605"/>
    </source>
</evidence>
<evidence type="ECO:0000256" key="3">
    <source>
        <dbReference type="ARBA" id="ARBA00001956"/>
    </source>
</evidence>
<comment type="similarity">
    <text evidence="5">Belongs to the vitamin-B12 dependent methionine synthase family.</text>
</comment>
<protein>
    <recommendedName>
        <fullName evidence="7">Methionine synthase</fullName>
        <ecNumber evidence="6">2.1.1.13</ecNumber>
    </recommendedName>
    <alternativeName>
        <fullName evidence="18">5-methyltetrahydrofolate--homocysteine methyltransferase</fullName>
    </alternativeName>
</protein>
<evidence type="ECO:0000256" key="1">
    <source>
        <dbReference type="ARBA" id="ARBA00001700"/>
    </source>
</evidence>
<feature type="binding site" evidence="19">
    <location>
        <position position="236"/>
    </location>
    <ligand>
        <name>Zn(2+)</name>
        <dbReference type="ChEBI" id="CHEBI:29105"/>
    </ligand>
</feature>
<feature type="domain" description="Hcy-binding" evidence="20">
    <location>
        <begin position="8"/>
        <end position="317"/>
    </location>
</feature>
<keyword evidence="13 19" id="KW-0479">Metal-binding</keyword>
<accession>A0A8J6TH23</accession>
<feature type="binding site" evidence="19">
    <location>
        <position position="303"/>
    </location>
    <ligand>
        <name>Zn(2+)</name>
        <dbReference type="ChEBI" id="CHEBI:29105"/>
    </ligand>
</feature>
<dbReference type="GO" id="GO:0046872">
    <property type="term" value="F:metal ion binding"/>
    <property type="evidence" value="ECO:0007669"/>
    <property type="project" value="UniProtKB-KW"/>
</dbReference>
<keyword evidence="8 19" id="KW-0489">Methyltransferase</keyword>
<evidence type="ECO:0000313" key="22">
    <source>
        <dbReference type="EMBL" id="MBC8334095.1"/>
    </source>
</evidence>
<dbReference type="Pfam" id="PF02574">
    <property type="entry name" value="S-methyl_trans"/>
    <property type="match status" value="1"/>
</dbReference>
<dbReference type="InterPro" id="IPR003726">
    <property type="entry name" value="HCY_dom"/>
</dbReference>
<keyword evidence="9" id="KW-0028">Amino-acid biosynthesis</keyword>
<evidence type="ECO:0000256" key="17">
    <source>
        <dbReference type="ARBA" id="ARBA00025552"/>
    </source>
</evidence>
<keyword evidence="11 19" id="KW-0808">Transferase</keyword>
<evidence type="ECO:0000259" key="20">
    <source>
        <dbReference type="PROSITE" id="PS50970"/>
    </source>
</evidence>
<evidence type="ECO:0000256" key="4">
    <source>
        <dbReference type="ARBA" id="ARBA00005178"/>
    </source>
</evidence>
<evidence type="ECO:0000256" key="7">
    <source>
        <dbReference type="ARBA" id="ARBA00013998"/>
    </source>
</evidence>
<evidence type="ECO:0000256" key="16">
    <source>
        <dbReference type="ARBA" id="ARBA00023285"/>
    </source>
</evidence>
<evidence type="ECO:0000256" key="12">
    <source>
        <dbReference type="ARBA" id="ARBA00022691"/>
    </source>
</evidence>
<sequence length="560" mass="60333">MTVRNYTNRAYLDALEKKVLVYDGAMGTSIQNLNLTAEHFGGEKYNGCNDYLVLTYPEAVEKVHRSFFDVGVDVVETDTFRANRLTLGEYGLGDKTHELNKAAAALARKIADEYSTPEQPRFVAGSIGPTGKLPSADDPDLSDLGYDDLAELFREQAIGLLEGGADLLLIETSQDILEVKAAITGIQTAFEETGISIPLQAQITLDTTGRMLFGTDIAAALAILEGLPIDVIGMNCSTGPEHMREPIAFLGENAPLPVSCIPNAGLPLNVDGEAVYPLEPEPFANAMIEFVEKNNISVVGGCCGTTPEHLKLLVDKLNDNKSPTRPSHSTPRLASGIRSFNMRQEPAPLLIGERCNAQGSRKFKRLLLAEDWDAILEIARGQVDSGAHALDISVAVTENDNEAGLMRTVVRKLVTAGIDVPLAFDTTDPEAMEAGLKVAPGRSLINSTHLESGREKADKIFGLAKKHNAAVLVLTIDEEGMAKTAEHKLEVAKRIYDIAINDHGLQPSDLVFDVLTFTLATGEAEYIDSAKDTIEGIKLIKAEYPGVFTSLGVSNVSFGL</sequence>
<dbReference type="PROSITE" id="PS50972">
    <property type="entry name" value="PTERIN_BINDING"/>
    <property type="match status" value="1"/>
</dbReference>
<dbReference type="SUPFAM" id="SSF82282">
    <property type="entry name" value="Homocysteine S-methyltransferase"/>
    <property type="match status" value="1"/>
</dbReference>
<comment type="caution">
    <text evidence="22">The sequence shown here is derived from an EMBL/GenBank/DDBJ whole genome shotgun (WGS) entry which is preliminary data.</text>
</comment>
<dbReference type="InterPro" id="IPR011005">
    <property type="entry name" value="Dihydropteroate_synth-like_sf"/>
</dbReference>
<dbReference type="AlphaFoldDB" id="A0A8J6TH23"/>
<dbReference type="PANTHER" id="PTHR45833">
    <property type="entry name" value="METHIONINE SYNTHASE"/>
    <property type="match status" value="1"/>
</dbReference>
<evidence type="ECO:0000256" key="6">
    <source>
        <dbReference type="ARBA" id="ARBA00012032"/>
    </source>
</evidence>
<keyword evidence="15" id="KW-0486">Methionine biosynthesis</keyword>
<comment type="catalytic activity">
    <reaction evidence="1">
        <text>(6S)-5-methyl-5,6,7,8-tetrahydrofolate + L-homocysteine = (6S)-5,6,7,8-tetrahydrofolate + L-methionine</text>
        <dbReference type="Rhea" id="RHEA:11172"/>
        <dbReference type="ChEBI" id="CHEBI:18608"/>
        <dbReference type="ChEBI" id="CHEBI:57453"/>
        <dbReference type="ChEBI" id="CHEBI:57844"/>
        <dbReference type="ChEBI" id="CHEBI:58199"/>
        <dbReference type="EC" id="2.1.1.13"/>
    </reaction>
</comment>
<name>A0A8J6TH23_9CHLR</name>
<comment type="cofactor">
    <cofactor evidence="2 19">
        <name>Zn(2+)</name>
        <dbReference type="ChEBI" id="CHEBI:29105"/>
    </cofactor>
</comment>
<dbReference type="Proteomes" id="UP000614469">
    <property type="component" value="Unassembled WGS sequence"/>
</dbReference>
<dbReference type="GO" id="GO:0032259">
    <property type="term" value="P:methylation"/>
    <property type="evidence" value="ECO:0007669"/>
    <property type="project" value="UniProtKB-KW"/>
</dbReference>
<gene>
    <name evidence="22" type="ORF">H8E29_02420</name>
</gene>
<feature type="domain" description="Pterin-binding" evidence="21">
    <location>
        <begin position="348"/>
        <end position="560"/>
    </location>
</feature>
<dbReference type="GO" id="GO:0050667">
    <property type="term" value="P:homocysteine metabolic process"/>
    <property type="evidence" value="ECO:0007669"/>
    <property type="project" value="TreeGrafter"/>
</dbReference>
<dbReference type="Gene3D" id="3.20.20.20">
    <property type="entry name" value="Dihydropteroate synthase-like"/>
    <property type="match status" value="1"/>
</dbReference>
<dbReference type="UniPathway" id="UPA00051">
    <property type="reaction ID" value="UER00081"/>
</dbReference>
<evidence type="ECO:0000256" key="10">
    <source>
        <dbReference type="ARBA" id="ARBA00022628"/>
    </source>
</evidence>
<evidence type="ECO:0000256" key="13">
    <source>
        <dbReference type="ARBA" id="ARBA00022723"/>
    </source>
</evidence>
<dbReference type="GO" id="GO:0008705">
    <property type="term" value="F:methionine synthase activity"/>
    <property type="evidence" value="ECO:0007669"/>
    <property type="project" value="UniProtKB-EC"/>
</dbReference>
<dbReference type="PANTHER" id="PTHR45833:SF1">
    <property type="entry name" value="METHIONINE SYNTHASE"/>
    <property type="match status" value="1"/>
</dbReference>
<dbReference type="GO" id="GO:0046653">
    <property type="term" value="P:tetrahydrofolate metabolic process"/>
    <property type="evidence" value="ECO:0007669"/>
    <property type="project" value="TreeGrafter"/>
</dbReference>